<evidence type="ECO:0000313" key="19">
    <source>
        <dbReference type="EMBL" id="OBS76753.1"/>
    </source>
</evidence>
<keyword evidence="7 18" id="KW-0812">Transmembrane</keyword>
<feature type="binding site" description="axial binding residue" evidence="16">
    <location>
        <position position="452"/>
    </location>
    <ligand>
        <name>heme</name>
        <dbReference type="ChEBI" id="CHEBI:30413"/>
    </ligand>
    <ligandPart>
        <name>Fe</name>
        <dbReference type="ChEBI" id="CHEBI:18248"/>
    </ligandPart>
</feature>
<evidence type="ECO:0000256" key="5">
    <source>
        <dbReference type="ARBA" id="ARBA00010617"/>
    </source>
</evidence>
<evidence type="ECO:0000313" key="20">
    <source>
        <dbReference type="Proteomes" id="UP000092124"/>
    </source>
</evidence>
<dbReference type="InterPro" id="IPR017972">
    <property type="entry name" value="Cyt_P450_CS"/>
</dbReference>
<dbReference type="GO" id="GO:0004497">
    <property type="term" value="F:monooxygenase activity"/>
    <property type="evidence" value="ECO:0007669"/>
    <property type="project" value="UniProtKB-KW"/>
</dbReference>
<protein>
    <recommendedName>
        <fullName evidence="21">Cytochrome P450 family 4 subfamily X member 1</fullName>
    </recommendedName>
</protein>
<keyword evidence="10" id="KW-0492">Microsome</keyword>
<dbReference type="OrthoDB" id="1470350at2759"/>
<evidence type="ECO:0000256" key="1">
    <source>
        <dbReference type="ARBA" id="ARBA00001971"/>
    </source>
</evidence>
<dbReference type="PROSITE" id="PS00086">
    <property type="entry name" value="CYTOCHROME_P450"/>
    <property type="match status" value="1"/>
</dbReference>
<dbReference type="GO" id="GO:0005789">
    <property type="term" value="C:endoplasmic reticulum membrane"/>
    <property type="evidence" value="ECO:0007669"/>
    <property type="project" value="UniProtKB-SubCell"/>
</dbReference>
<evidence type="ECO:0000256" key="14">
    <source>
        <dbReference type="ARBA" id="ARBA00023033"/>
    </source>
</evidence>
<keyword evidence="15 18" id="KW-0472">Membrane</keyword>
<evidence type="ECO:0000256" key="15">
    <source>
        <dbReference type="ARBA" id="ARBA00023136"/>
    </source>
</evidence>
<dbReference type="InterPro" id="IPR036396">
    <property type="entry name" value="Cyt_P450_sf"/>
</dbReference>
<dbReference type="AlphaFoldDB" id="A0A1A6HDV4"/>
<keyword evidence="11 18" id="KW-1133">Transmembrane helix</keyword>
<evidence type="ECO:0000256" key="16">
    <source>
        <dbReference type="PIRSR" id="PIRSR602401-1"/>
    </source>
</evidence>
<feature type="transmembrane region" description="Helical" evidence="18">
    <location>
        <begin position="14"/>
        <end position="34"/>
    </location>
</feature>
<dbReference type="CDD" id="cd20678">
    <property type="entry name" value="CYP4B-like"/>
    <property type="match status" value="1"/>
</dbReference>
<dbReference type="GO" id="GO:0016705">
    <property type="term" value="F:oxidoreductase activity, acting on paired donors, with incorporation or reduction of molecular oxygen"/>
    <property type="evidence" value="ECO:0007669"/>
    <property type="project" value="InterPro"/>
</dbReference>
<evidence type="ECO:0000256" key="13">
    <source>
        <dbReference type="ARBA" id="ARBA00023004"/>
    </source>
</evidence>
<dbReference type="PRINTS" id="PR00463">
    <property type="entry name" value="EP450I"/>
</dbReference>
<sequence>MEASWLETRWARPLHLALVFCLALGLMQAIKLYLRRQRLLRDLRPFPGPPAHWLLGHQKLLQDDKMEKLDEIVKKYPCAFPCWVGPFQAFFYIYDPDYAKIFLSRTDPKTQYVQQFMTPCIGRGLLNLDGPRWFQHRCLLTPAFHHDILKTCVDKMIHSVNTMLDKWEKIWSAQETTMEVFEHINLMALDIIMKCAFGQETNCQINGTYEPYMKATFELGEIISSHLYNFWHHHDIIFKFSPKGHCFQELGKVIHQCTEKIIQDRKKLLKDGVKQDDAQKSQDFLDIVLSAQAEDERAFSDTDLRSEVNTFMWAGHDASAASISWLLYCLALNPEHQDRCRTEIRNILGDGSSITWDQLGEMSYTTMCIKETLRLIPPIPSISRELSKPLTLPDGHSLPAGMTVVLSIWGLHHNPAVWKDPKVFDPLRFTKENSDQRHPCAFLPFSSGPRNCIGQQFAMLELKVAIALILLRFQVAPDLTRPPAFSSHIVLRPKHGIYLHLKKLPECSFALINCRYQELYSVLQSYLNVQLFVITLVLKRTLEKDEQPWSTSTMQKHCTYSSVDALSSRNSQTRARMRAVCKEISESHPAGGWQRTKGAEK</sequence>
<organism evidence="19 20">
    <name type="scientific">Neotoma lepida</name>
    <name type="common">Desert woodrat</name>
    <dbReference type="NCBI Taxonomy" id="56216"/>
    <lineage>
        <taxon>Eukaryota</taxon>
        <taxon>Metazoa</taxon>
        <taxon>Chordata</taxon>
        <taxon>Craniata</taxon>
        <taxon>Vertebrata</taxon>
        <taxon>Euteleostomi</taxon>
        <taxon>Mammalia</taxon>
        <taxon>Eutheria</taxon>
        <taxon>Euarchontoglires</taxon>
        <taxon>Glires</taxon>
        <taxon>Rodentia</taxon>
        <taxon>Myomorpha</taxon>
        <taxon>Muroidea</taxon>
        <taxon>Cricetidae</taxon>
        <taxon>Neotominae</taxon>
        <taxon>Neotoma</taxon>
    </lineage>
</organism>
<comment type="caution">
    <text evidence="19">The sequence shown here is derived from an EMBL/GenBank/DDBJ whole genome shotgun (WGS) entry which is preliminary data.</text>
</comment>
<dbReference type="FunFam" id="1.10.630.10:FF:000005">
    <property type="entry name" value="cytochrome P450 4F22 isoform X2"/>
    <property type="match status" value="1"/>
</dbReference>
<evidence type="ECO:0000256" key="11">
    <source>
        <dbReference type="ARBA" id="ARBA00022989"/>
    </source>
</evidence>
<dbReference type="Proteomes" id="UP000092124">
    <property type="component" value="Unassembled WGS sequence"/>
</dbReference>
<comment type="cofactor">
    <cofactor evidence="1 16">
        <name>heme</name>
        <dbReference type="ChEBI" id="CHEBI:30413"/>
    </cofactor>
</comment>
<keyword evidence="9" id="KW-0256">Endoplasmic reticulum</keyword>
<evidence type="ECO:0000256" key="8">
    <source>
        <dbReference type="ARBA" id="ARBA00022723"/>
    </source>
</evidence>
<keyword evidence="13 16" id="KW-0408">Iron</keyword>
<comment type="similarity">
    <text evidence="5 17">Belongs to the cytochrome P450 family.</text>
</comment>
<dbReference type="GO" id="GO:0020037">
    <property type="term" value="F:heme binding"/>
    <property type="evidence" value="ECO:0007669"/>
    <property type="project" value="InterPro"/>
</dbReference>
<evidence type="ECO:0000256" key="4">
    <source>
        <dbReference type="ARBA" id="ARBA00004586"/>
    </source>
</evidence>
<dbReference type="PRINTS" id="PR00385">
    <property type="entry name" value="P450"/>
</dbReference>
<keyword evidence="8 16" id="KW-0479">Metal-binding</keyword>
<evidence type="ECO:0000256" key="2">
    <source>
        <dbReference type="ARBA" id="ARBA00004167"/>
    </source>
</evidence>
<evidence type="ECO:0000256" key="12">
    <source>
        <dbReference type="ARBA" id="ARBA00023002"/>
    </source>
</evidence>
<gene>
    <name evidence="19" type="ORF">A6R68_16803</name>
</gene>
<dbReference type="Gene3D" id="1.10.630.10">
    <property type="entry name" value="Cytochrome P450"/>
    <property type="match status" value="1"/>
</dbReference>
<accession>A0A1A6HDV4</accession>
<proteinExistence type="inferred from homology"/>
<dbReference type="InterPro" id="IPR001128">
    <property type="entry name" value="Cyt_P450"/>
</dbReference>
<keyword evidence="12 17" id="KW-0560">Oxidoreductase</keyword>
<keyword evidence="14 17" id="KW-0503">Monooxygenase</keyword>
<name>A0A1A6HDV4_NEOLE</name>
<evidence type="ECO:0008006" key="21">
    <source>
        <dbReference type="Google" id="ProtNLM"/>
    </source>
</evidence>
<evidence type="ECO:0000256" key="10">
    <source>
        <dbReference type="ARBA" id="ARBA00022848"/>
    </source>
</evidence>
<reference evidence="19 20" key="1">
    <citation type="submission" date="2016-06" db="EMBL/GenBank/DDBJ databases">
        <title>The Draft Genome Sequence and Annotation of the Desert Woodrat Neotoma lepida.</title>
        <authorList>
            <person name="Campbell M."/>
            <person name="Oakeson K.F."/>
            <person name="Yandell M."/>
            <person name="Halpert J.R."/>
            <person name="Dearing D."/>
        </authorList>
    </citation>
    <scope>NUCLEOTIDE SEQUENCE [LARGE SCALE GENOMIC DNA]</scope>
    <source>
        <strain evidence="19">417</strain>
        <tissue evidence="19">Liver</tissue>
    </source>
</reference>
<evidence type="ECO:0000256" key="9">
    <source>
        <dbReference type="ARBA" id="ARBA00022824"/>
    </source>
</evidence>
<dbReference type="PANTHER" id="PTHR24291:SF63">
    <property type="entry name" value="CYTOCHROME P450 4X1-RELATED"/>
    <property type="match status" value="1"/>
</dbReference>
<evidence type="ECO:0000256" key="6">
    <source>
        <dbReference type="ARBA" id="ARBA00022617"/>
    </source>
</evidence>
<dbReference type="SUPFAM" id="SSF48264">
    <property type="entry name" value="Cytochrome P450"/>
    <property type="match status" value="1"/>
</dbReference>
<keyword evidence="20" id="KW-1185">Reference proteome</keyword>
<evidence type="ECO:0000256" key="17">
    <source>
        <dbReference type="RuleBase" id="RU000461"/>
    </source>
</evidence>
<dbReference type="InterPro" id="IPR002401">
    <property type="entry name" value="Cyt_P450_E_grp-I"/>
</dbReference>
<dbReference type="STRING" id="56216.A0A1A6HDV4"/>
<dbReference type="PANTHER" id="PTHR24291">
    <property type="entry name" value="CYTOCHROME P450 FAMILY 4"/>
    <property type="match status" value="1"/>
</dbReference>
<evidence type="ECO:0000256" key="3">
    <source>
        <dbReference type="ARBA" id="ARBA00004524"/>
    </source>
</evidence>
<dbReference type="GO" id="GO:0005506">
    <property type="term" value="F:iron ion binding"/>
    <property type="evidence" value="ECO:0007669"/>
    <property type="project" value="InterPro"/>
</dbReference>
<dbReference type="Pfam" id="PF00067">
    <property type="entry name" value="p450"/>
    <property type="match status" value="1"/>
</dbReference>
<evidence type="ECO:0000256" key="7">
    <source>
        <dbReference type="ARBA" id="ARBA00022692"/>
    </source>
</evidence>
<keyword evidence="6 16" id="KW-0349">Heme</keyword>
<dbReference type="InterPro" id="IPR050196">
    <property type="entry name" value="Cytochrome_P450_Monoox"/>
</dbReference>
<dbReference type="EMBL" id="LZPO01034872">
    <property type="protein sequence ID" value="OBS76753.1"/>
    <property type="molecule type" value="Genomic_DNA"/>
</dbReference>
<comment type="subcellular location">
    <subcellularLocation>
        <location evidence="4">Endoplasmic reticulum membrane</location>
    </subcellularLocation>
    <subcellularLocation>
        <location evidence="2">Membrane</location>
        <topology evidence="2">Single-pass membrane protein</topology>
    </subcellularLocation>
    <subcellularLocation>
        <location evidence="3">Microsome membrane</location>
    </subcellularLocation>
</comment>
<evidence type="ECO:0000256" key="18">
    <source>
        <dbReference type="SAM" id="Phobius"/>
    </source>
</evidence>